<name>A0A3R7MFY8_PENVA</name>
<dbReference type="InterPro" id="IPR011989">
    <property type="entry name" value="ARM-like"/>
</dbReference>
<dbReference type="InterPro" id="IPR016024">
    <property type="entry name" value="ARM-type_fold"/>
</dbReference>
<evidence type="ECO:0000256" key="2">
    <source>
        <dbReference type="ARBA" id="ARBA00015003"/>
    </source>
</evidence>
<dbReference type="SUPFAM" id="SSF48371">
    <property type="entry name" value="ARM repeat"/>
    <property type="match status" value="2"/>
</dbReference>
<dbReference type="GO" id="GO:0016328">
    <property type="term" value="C:lateral plasma membrane"/>
    <property type="evidence" value="ECO:0007669"/>
    <property type="project" value="TreeGrafter"/>
</dbReference>
<evidence type="ECO:0000256" key="3">
    <source>
        <dbReference type="ARBA" id="ARBA00023186"/>
    </source>
</evidence>
<dbReference type="InterPro" id="IPR033162">
    <property type="entry name" value="TBCD"/>
</dbReference>
<keyword evidence="7" id="KW-1185">Reference proteome</keyword>
<feature type="domain" description="Tubulin-folding cofactor D ARM repeats" evidence="5">
    <location>
        <begin position="312"/>
        <end position="545"/>
    </location>
</feature>
<comment type="caution">
    <text evidence="6">The sequence shown here is derived from an EMBL/GenBank/DDBJ whole genome shotgun (WGS) entry which is preliminary data.</text>
</comment>
<dbReference type="Pfam" id="PF12612">
    <property type="entry name" value="TFCD_C"/>
    <property type="match status" value="1"/>
</dbReference>
<dbReference type="AlphaFoldDB" id="A0A3R7MFY8"/>
<gene>
    <name evidence="6" type="ORF">C7M84_006140</name>
</gene>
<dbReference type="InterPro" id="IPR058033">
    <property type="entry name" value="ARM_TBCD_2nd"/>
</dbReference>
<evidence type="ECO:0000259" key="5">
    <source>
        <dbReference type="Pfam" id="PF25767"/>
    </source>
</evidence>
<dbReference type="Pfam" id="PF25767">
    <property type="entry name" value="ARM_TBCD_2nd"/>
    <property type="match status" value="1"/>
</dbReference>
<evidence type="ECO:0000313" key="7">
    <source>
        <dbReference type="Proteomes" id="UP000283509"/>
    </source>
</evidence>
<dbReference type="GO" id="GO:0000226">
    <property type="term" value="P:microtubule cytoskeleton organization"/>
    <property type="evidence" value="ECO:0007669"/>
    <property type="project" value="TreeGrafter"/>
</dbReference>
<reference evidence="6 7" key="1">
    <citation type="submission" date="2018-04" db="EMBL/GenBank/DDBJ databases">
        <authorList>
            <person name="Zhang X."/>
            <person name="Yuan J."/>
            <person name="Li F."/>
            <person name="Xiang J."/>
        </authorList>
    </citation>
    <scope>NUCLEOTIDE SEQUENCE [LARGE SCALE GENOMIC DNA]</scope>
    <source>
        <tissue evidence="6">Muscle</tissue>
    </source>
</reference>
<protein>
    <recommendedName>
        <fullName evidence="2">Tubulin-specific chaperone D</fullName>
    </recommendedName>
</protein>
<dbReference type="InterPro" id="IPR022577">
    <property type="entry name" value="TBCD_C"/>
</dbReference>
<sequence length="1199" mass="134289">MEAPSAIPSNLSVIIAKAAMAVDEDMEMQGSKEDTAAMEDNMGLSCTLDMFREHDQVQQLINSIDKAIATQFTAEKAFEEMKTILDLYQEQPHLLDPHLEGILGQLINIIRNRSQDKEVLSQAFKYLWLVTKVRGYKTIIKKLPHEVKDLLPVLQLLETPEGSSDFYTSYVLLLWLSIIVYMPFNMMGFDATAMETNQQASKTVVERILLVIKTHLKSAQKSREMAAYLASRFITRPDLRDKYLPEFITYCFEVLDIDSESELHSVFHKLGVLRALGLIFKHGKREEMLPYSKDVLLRLIATKEMSSSDTPVRKLSIKLIQRIGLTFLKPKIATWRYQRGSRSLSINIKGVSTEDGKAEKMEEEDEEDEEVVGEVEEVIDSLLQGLKDKDTIVRWSAAKGIGRVTGRLPQEFGDEVVGAILELFSTRESDKAWHGGCLALAELARRGLLLPERLSAVAPVLEKALVYDELRGQYSVGSNIRDAACYLCWAFARAYHPDQMTPYVNKLAVGLLIVALFDREIPCRRAGSAAFQEHVGRQGTFPHGIEILTTVDYFAVGNRTNAFLNLSVEVGQYPEYTQPLIDHLMEKKVNHWDSAIRELASKALHNLTALDPEYMSKTILPQLLTQTTGNILVTRHGAILAVAQIVHGLSLVASKEGKRIQDVIGKDVLSGIRNIVPTLEERKLYRGMGGEYMRQATAVLIEKCSLSAFPFHGEEILDKWHLLLEDCIVYVDENIRTAALEALPSFWSEYFSPTTEESKKWRDTLITRYTSGLVTEKETQSLGYAAALGCLPLPMITGKFDVVLSALIGAMEITPNTASWARTRKEAICSVLHLIDTVGIKTDGKACDMVCKANLMQIYQALVKSLDDYTMDRRGDIGAWVREAALISLQTLTAKVVGVDASLLSEDIVGEMMARVCQQAVERIDRTRKVAGTTFAALLYSNPRVPHIPNTEQLEAIFPKDVCDKMNWASESSTFGLFIQLLDLPVYRSRVLLGVTYSAGGISANLSRYTSEALHTYLNARATKKDQLACFMENLLQLFASYQKVDRITLPLIKTIGDLLSSSAVLDVVLEEDSAFTSRLITLLKKECLRSTDYHKIAAVIAVLCELLRTEGASAKACLTQLSLFLGYQYPKVRAVTATSFLTALQDYSDRDIVPEEHLEEITNILEDTEWMDNMEEARKQRNNLCKLIGIAAPQPKKK</sequence>
<dbReference type="Proteomes" id="UP000283509">
    <property type="component" value="Unassembled WGS sequence"/>
</dbReference>
<keyword evidence="3" id="KW-0143">Chaperone</keyword>
<dbReference type="PANTHER" id="PTHR12658">
    <property type="entry name" value="BETA-TUBULIN COFACTOR D"/>
    <property type="match status" value="1"/>
</dbReference>
<evidence type="ECO:0000259" key="4">
    <source>
        <dbReference type="Pfam" id="PF12612"/>
    </source>
</evidence>
<dbReference type="OrthoDB" id="6336275at2759"/>
<dbReference type="PANTHER" id="PTHR12658:SF0">
    <property type="entry name" value="TUBULIN-SPECIFIC CHAPERONE D"/>
    <property type="match status" value="1"/>
</dbReference>
<evidence type="ECO:0000256" key="1">
    <source>
        <dbReference type="ARBA" id="ARBA00006853"/>
    </source>
</evidence>
<dbReference type="GO" id="GO:0034333">
    <property type="term" value="P:adherens junction assembly"/>
    <property type="evidence" value="ECO:0007669"/>
    <property type="project" value="TreeGrafter"/>
</dbReference>
<dbReference type="Pfam" id="PF23579">
    <property type="entry name" value="ARM_TBCD"/>
    <property type="match status" value="1"/>
</dbReference>
<dbReference type="GO" id="GO:0048487">
    <property type="term" value="F:beta-tubulin binding"/>
    <property type="evidence" value="ECO:0007669"/>
    <property type="project" value="InterPro"/>
</dbReference>
<dbReference type="Gene3D" id="1.25.10.10">
    <property type="entry name" value="Leucine-rich Repeat Variant"/>
    <property type="match status" value="2"/>
</dbReference>
<dbReference type="GO" id="GO:0007023">
    <property type="term" value="P:post-chaperonin tubulin folding pathway"/>
    <property type="evidence" value="ECO:0007669"/>
    <property type="project" value="InterPro"/>
</dbReference>
<dbReference type="GO" id="GO:0005096">
    <property type="term" value="F:GTPase activator activity"/>
    <property type="evidence" value="ECO:0007669"/>
    <property type="project" value="InterPro"/>
</dbReference>
<evidence type="ECO:0000313" key="6">
    <source>
        <dbReference type="EMBL" id="ROT75329.1"/>
    </source>
</evidence>
<comment type="similarity">
    <text evidence="1">Belongs to the TBCD family.</text>
</comment>
<dbReference type="GO" id="GO:0007021">
    <property type="term" value="P:tubulin complex assembly"/>
    <property type="evidence" value="ECO:0007669"/>
    <property type="project" value="InterPro"/>
</dbReference>
<feature type="domain" description="Tubulin-folding cofactor D C-terminal" evidence="4">
    <location>
        <begin position="911"/>
        <end position="1096"/>
    </location>
</feature>
<dbReference type="STRING" id="6689.A0A3R7MFY8"/>
<proteinExistence type="inferred from homology"/>
<organism evidence="6 7">
    <name type="scientific">Penaeus vannamei</name>
    <name type="common">Whiteleg shrimp</name>
    <name type="synonym">Litopenaeus vannamei</name>
    <dbReference type="NCBI Taxonomy" id="6689"/>
    <lineage>
        <taxon>Eukaryota</taxon>
        <taxon>Metazoa</taxon>
        <taxon>Ecdysozoa</taxon>
        <taxon>Arthropoda</taxon>
        <taxon>Crustacea</taxon>
        <taxon>Multicrustacea</taxon>
        <taxon>Malacostraca</taxon>
        <taxon>Eumalacostraca</taxon>
        <taxon>Eucarida</taxon>
        <taxon>Decapoda</taxon>
        <taxon>Dendrobranchiata</taxon>
        <taxon>Penaeoidea</taxon>
        <taxon>Penaeidae</taxon>
        <taxon>Penaeus</taxon>
    </lineage>
</organism>
<dbReference type="EMBL" id="QCYY01001785">
    <property type="protein sequence ID" value="ROT75329.1"/>
    <property type="molecule type" value="Genomic_DNA"/>
</dbReference>
<dbReference type="GO" id="GO:0070830">
    <property type="term" value="P:bicellular tight junction assembly"/>
    <property type="evidence" value="ECO:0007669"/>
    <property type="project" value="TreeGrafter"/>
</dbReference>
<reference evidence="6 7" key="2">
    <citation type="submission" date="2019-01" db="EMBL/GenBank/DDBJ databases">
        <title>The decoding of complex shrimp genome reveals the adaptation for benthos swimmer, frequently molting mechanism and breeding impact on genome.</title>
        <authorList>
            <person name="Sun Y."/>
            <person name="Gao Y."/>
            <person name="Yu Y."/>
        </authorList>
    </citation>
    <scope>NUCLEOTIDE SEQUENCE [LARGE SCALE GENOMIC DNA]</scope>
    <source>
        <tissue evidence="6">Muscle</tissue>
    </source>
</reference>
<accession>A0A3R7MFY8</accession>